<feature type="domain" description="tRNA synthetases class I catalytic" evidence="4">
    <location>
        <begin position="3"/>
        <end position="231"/>
    </location>
</feature>
<dbReference type="PANTHER" id="PTHR10890">
    <property type="entry name" value="CYSTEINYL-TRNA SYNTHETASE"/>
    <property type="match status" value="1"/>
</dbReference>
<evidence type="ECO:0000256" key="2">
    <source>
        <dbReference type="ARBA" id="ARBA00022741"/>
    </source>
</evidence>
<dbReference type="Pfam" id="PF01406">
    <property type="entry name" value="tRNA-synt_1e"/>
    <property type="match status" value="1"/>
</dbReference>
<dbReference type="GO" id="GO:0005524">
    <property type="term" value="F:ATP binding"/>
    <property type="evidence" value="ECO:0007669"/>
    <property type="project" value="UniProtKB-KW"/>
</dbReference>
<accession>T0ZEH9</accession>
<keyword evidence="5" id="KW-0030">Aminoacyl-tRNA synthetase</keyword>
<dbReference type="EMBL" id="AUZY01008247">
    <property type="protein sequence ID" value="EQD46571.1"/>
    <property type="molecule type" value="Genomic_DNA"/>
</dbReference>
<sequence length="268" mass="29960">LSWRALALREEAGFLRDLHALRILPPHARPRASDYVPQMTEVARQLAKTGRVRRQGSEWLYTPPARPRGVNFATAADLAAHAVREPGHPFPLGEGAAGEFMVWKLQEPPRPSWAGPWGRGTPGWHLECYAMANDLLGLPVDIHGGGTDLIFPHHYAENEVALALHHRPFAKIFVHPGLVLWDGSKMSKSRGNLVPLRVALREVGADALRWYLLGSPLTERFHWSAEGLRRAAGEWRHIRRTLQAWLRPAPGPRRQCGRARSRTACGST</sequence>
<keyword evidence="3" id="KW-0067">ATP-binding</keyword>
<comment type="caution">
    <text evidence="5">The sequence shown here is derived from an EMBL/GenBank/DDBJ whole genome shotgun (WGS) entry which is preliminary data.</text>
</comment>
<evidence type="ECO:0000313" key="5">
    <source>
        <dbReference type="EMBL" id="EQD46571.1"/>
    </source>
</evidence>
<dbReference type="PANTHER" id="PTHR10890:SF3">
    <property type="entry name" value="CYSTEINE--TRNA LIGASE, CYTOPLASMIC"/>
    <property type="match status" value="1"/>
</dbReference>
<dbReference type="GO" id="GO:0004817">
    <property type="term" value="F:cysteine-tRNA ligase activity"/>
    <property type="evidence" value="ECO:0007669"/>
    <property type="project" value="UniProtKB-EC"/>
</dbReference>
<evidence type="ECO:0000259" key="4">
    <source>
        <dbReference type="Pfam" id="PF01406"/>
    </source>
</evidence>
<keyword evidence="1 5" id="KW-0436">Ligase</keyword>
<evidence type="ECO:0000256" key="1">
    <source>
        <dbReference type="ARBA" id="ARBA00022598"/>
    </source>
</evidence>
<dbReference type="EC" id="6.1.1.16" evidence="5"/>
<organism evidence="5">
    <name type="scientific">mine drainage metagenome</name>
    <dbReference type="NCBI Taxonomy" id="410659"/>
    <lineage>
        <taxon>unclassified sequences</taxon>
        <taxon>metagenomes</taxon>
        <taxon>ecological metagenomes</taxon>
    </lineage>
</organism>
<dbReference type="Gene3D" id="3.40.50.620">
    <property type="entry name" value="HUPs"/>
    <property type="match status" value="1"/>
</dbReference>
<name>T0ZEH9_9ZZZZ</name>
<keyword evidence="2" id="KW-0547">Nucleotide-binding</keyword>
<dbReference type="GO" id="GO:0006423">
    <property type="term" value="P:cysteinyl-tRNA aminoacylation"/>
    <property type="evidence" value="ECO:0007669"/>
    <property type="project" value="TreeGrafter"/>
</dbReference>
<gene>
    <name evidence="5" type="ORF">B1B_12585</name>
</gene>
<feature type="non-terminal residue" evidence="5">
    <location>
        <position position="1"/>
    </location>
</feature>
<proteinExistence type="predicted"/>
<evidence type="ECO:0000256" key="3">
    <source>
        <dbReference type="ARBA" id="ARBA00022840"/>
    </source>
</evidence>
<dbReference type="InterPro" id="IPR032678">
    <property type="entry name" value="tRNA-synt_1_cat_dom"/>
</dbReference>
<reference evidence="5" key="1">
    <citation type="submission" date="2013-08" db="EMBL/GenBank/DDBJ databases">
        <authorList>
            <person name="Mendez C."/>
            <person name="Richter M."/>
            <person name="Ferrer M."/>
            <person name="Sanchez J."/>
        </authorList>
    </citation>
    <scope>NUCLEOTIDE SEQUENCE</scope>
</reference>
<dbReference type="SUPFAM" id="SSF52374">
    <property type="entry name" value="Nucleotidylyl transferase"/>
    <property type="match status" value="1"/>
</dbReference>
<dbReference type="GO" id="GO:0005829">
    <property type="term" value="C:cytosol"/>
    <property type="evidence" value="ECO:0007669"/>
    <property type="project" value="TreeGrafter"/>
</dbReference>
<protein>
    <submittedName>
        <fullName evidence="5">Cysteinyl-tRNA synthetase</fullName>
        <ecNumber evidence="5">6.1.1.16</ecNumber>
    </submittedName>
</protein>
<dbReference type="InterPro" id="IPR024909">
    <property type="entry name" value="Cys-tRNA/MSH_ligase"/>
</dbReference>
<reference evidence="5" key="2">
    <citation type="journal article" date="2014" name="ISME J.">
        <title>Microbial stratification in low pH oxic and suboxic macroscopic growths along an acid mine drainage.</title>
        <authorList>
            <person name="Mendez-Garcia C."/>
            <person name="Mesa V."/>
            <person name="Sprenger R.R."/>
            <person name="Richter M."/>
            <person name="Diez M.S."/>
            <person name="Solano J."/>
            <person name="Bargiela R."/>
            <person name="Golyshina O.V."/>
            <person name="Manteca A."/>
            <person name="Ramos J.L."/>
            <person name="Gallego J.R."/>
            <person name="Llorente I."/>
            <person name="Martins Dos Santos V.A."/>
            <person name="Jensen O.N."/>
            <person name="Pelaez A.I."/>
            <person name="Sanchez J."/>
            <person name="Ferrer M."/>
        </authorList>
    </citation>
    <scope>NUCLEOTIDE SEQUENCE</scope>
</reference>
<dbReference type="InterPro" id="IPR014729">
    <property type="entry name" value="Rossmann-like_a/b/a_fold"/>
</dbReference>
<dbReference type="AlphaFoldDB" id="T0ZEH9"/>